<feature type="region of interest" description="Disordered" evidence="1">
    <location>
        <begin position="94"/>
        <end position="119"/>
    </location>
</feature>
<gene>
    <name evidence="2" type="ORF">SSP24_29210</name>
</gene>
<dbReference type="AlphaFoldDB" id="A0A4Y3VJR0"/>
<reference evidence="2 3" key="1">
    <citation type="submission" date="2019-06" db="EMBL/GenBank/DDBJ databases">
        <title>Whole genome shotgun sequence of Streptomyces spinoverrucosus NBRC 14228.</title>
        <authorList>
            <person name="Hosoyama A."/>
            <person name="Uohara A."/>
            <person name="Ohji S."/>
            <person name="Ichikawa N."/>
        </authorList>
    </citation>
    <scope>NUCLEOTIDE SEQUENCE [LARGE SCALE GENOMIC DNA]</scope>
    <source>
        <strain evidence="2 3">NBRC 14228</strain>
    </source>
</reference>
<evidence type="ECO:0000256" key="1">
    <source>
        <dbReference type="SAM" id="MobiDB-lite"/>
    </source>
</evidence>
<evidence type="ECO:0000313" key="3">
    <source>
        <dbReference type="Proteomes" id="UP000317881"/>
    </source>
</evidence>
<dbReference type="EMBL" id="BJND01000019">
    <property type="protein sequence ID" value="GEC05266.1"/>
    <property type="molecule type" value="Genomic_DNA"/>
</dbReference>
<dbReference type="Proteomes" id="UP000317881">
    <property type="component" value="Unassembled WGS sequence"/>
</dbReference>
<feature type="compositionally biased region" description="Polar residues" evidence="1">
    <location>
        <begin position="1"/>
        <end position="11"/>
    </location>
</feature>
<name>A0A4Y3VJR0_9ACTN</name>
<organism evidence="2 3">
    <name type="scientific">Streptomyces spinoverrucosus</name>
    <dbReference type="NCBI Taxonomy" id="284043"/>
    <lineage>
        <taxon>Bacteria</taxon>
        <taxon>Bacillati</taxon>
        <taxon>Actinomycetota</taxon>
        <taxon>Actinomycetes</taxon>
        <taxon>Kitasatosporales</taxon>
        <taxon>Streptomycetaceae</taxon>
        <taxon>Streptomyces</taxon>
    </lineage>
</organism>
<comment type="caution">
    <text evidence="2">The sequence shown here is derived from an EMBL/GenBank/DDBJ whole genome shotgun (WGS) entry which is preliminary data.</text>
</comment>
<evidence type="ECO:0000313" key="2">
    <source>
        <dbReference type="EMBL" id="GEC05266.1"/>
    </source>
</evidence>
<protein>
    <submittedName>
        <fullName evidence="2">Uncharacterized protein</fullName>
    </submittedName>
</protein>
<accession>A0A4Y3VJR0</accession>
<feature type="region of interest" description="Disordered" evidence="1">
    <location>
        <begin position="1"/>
        <end position="47"/>
    </location>
</feature>
<sequence length="138" mass="15032">MDTGLPTSTPEGATDPIDADLRNQVGAQGDWSASEGDGEWPPPLTRPRAKRHWLRRGFWSPPPFETEMGFQAFPRTPSEGVGLRLAGRRVRTVMSSMTAARPSRCDDGGVGSTTRPWSPNCGRPVAHSIVAVRLRPAR</sequence>
<proteinExistence type="predicted"/>
<keyword evidence="3" id="KW-1185">Reference proteome</keyword>